<dbReference type="EMBL" id="CP023737">
    <property type="protein sequence ID" value="ATQ69896.1"/>
    <property type="molecule type" value="Genomic_DNA"/>
</dbReference>
<dbReference type="NCBIfam" id="TIGR01444">
    <property type="entry name" value="fkbM_fam"/>
    <property type="match status" value="1"/>
</dbReference>
<dbReference type="Gene3D" id="3.40.50.150">
    <property type="entry name" value="Vaccinia Virus protein VP39"/>
    <property type="match status" value="1"/>
</dbReference>
<dbReference type="SUPFAM" id="SSF53335">
    <property type="entry name" value="S-adenosyl-L-methionine-dependent methyltransferases"/>
    <property type="match status" value="1"/>
</dbReference>
<organism evidence="2 3">
    <name type="scientific">Methylosinus trichosporium (strain ATCC 35070 / NCIMB 11131 / UNIQEM 75 / OB3b)</name>
    <dbReference type="NCBI Taxonomy" id="595536"/>
    <lineage>
        <taxon>Bacteria</taxon>
        <taxon>Pseudomonadati</taxon>
        <taxon>Pseudomonadota</taxon>
        <taxon>Alphaproteobacteria</taxon>
        <taxon>Hyphomicrobiales</taxon>
        <taxon>Methylocystaceae</taxon>
        <taxon>Methylosinus</taxon>
    </lineage>
</organism>
<feature type="domain" description="Methyltransferase FkbM" evidence="1">
    <location>
        <begin position="132"/>
        <end position="280"/>
    </location>
</feature>
<dbReference type="PANTHER" id="PTHR34203">
    <property type="entry name" value="METHYLTRANSFERASE, FKBM FAMILY PROTEIN"/>
    <property type="match status" value="1"/>
</dbReference>
<dbReference type="Proteomes" id="UP000230709">
    <property type="component" value="Chromosome"/>
</dbReference>
<dbReference type="KEGG" id="mtw:CQW49_19910"/>
<evidence type="ECO:0000313" key="2">
    <source>
        <dbReference type="EMBL" id="ATQ69896.1"/>
    </source>
</evidence>
<keyword evidence="3" id="KW-1185">Reference proteome</keyword>
<gene>
    <name evidence="2" type="ORF">CQW49_19910</name>
</gene>
<dbReference type="InterPro" id="IPR006342">
    <property type="entry name" value="FkbM_mtfrase"/>
</dbReference>
<sequence length="330" mass="36322">MPVGSAAGASAGNKSGALRRLRRAAEAMHRSIARSEAATRIYFTLLGGLARRAPSRLREMAKWAALGQNIPWKPLEFAARDVVVGDASPIRLHPHLGEFDGAALFDHRLDYERAVFRWLEAHAGARYDAIVEIGANVGVYSVFFDQLTRRSDARLTKIYAFEPSRTAYARLLANLAVNDARAVTPFCVAVAKASGFTRFFEPDGHLTNGSLAQDFAQSFSVDVRETLVLAVDAMALEPLLAAHRRVLVKIDAEGLEPEILAAMESLLESYRPDLLIEVLPEIDRRLRAAHCLSPYGFLHLFTDDGPRRCDSLVADPSARDWLLTASPIET</sequence>
<evidence type="ECO:0000313" key="3">
    <source>
        <dbReference type="Proteomes" id="UP000230709"/>
    </source>
</evidence>
<dbReference type="PANTHER" id="PTHR34203:SF15">
    <property type="entry name" value="SLL1173 PROTEIN"/>
    <property type="match status" value="1"/>
</dbReference>
<dbReference type="InterPro" id="IPR029063">
    <property type="entry name" value="SAM-dependent_MTases_sf"/>
</dbReference>
<dbReference type="STRING" id="595536.GCA_000178815_01211"/>
<dbReference type="AlphaFoldDB" id="A0A2D2D4J4"/>
<dbReference type="InterPro" id="IPR052514">
    <property type="entry name" value="SAM-dependent_MTase"/>
</dbReference>
<reference evidence="3" key="1">
    <citation type="submission" date="2017-10" db="EMBL/GenBank/DDBJ databases">
        <title>Completed PacBio SMRT sequence of Methylosinus trichosporium OB3b reveals presence of a third large plasmid.</title>
        <authorList>
            <person name="Charles T.C."/>
            <person name="Lynch M.D.J."/>
            <person name="Heil J.R."/>
            <person name="Cheng J."/>
        </authorList>
    </citation>
    <scope>NUCLEOTIDE SEQUENCE [LARGE SCALE GENOMIC DNA]</scope>
    <source>
        <strain evidence="3">OB3b</strain>
    </source>
</reference>
<accession>A0A2D2D4J4</accession>
<proteinExistence type="predicted"/>
<name>A0A2D2D4J4_METT3</name>
<protein>
    <recommendedName>
        <fullName evidence="1">Methyltransferase FkbM domain-containing protein</fullName>
    </recommendedName>
</protein>
<dbReference type="Pfam" id="PF05050">
    <property type="entry name" value="Methyltransf_21"/>
    <property type="match status" value="1"/>
</dbReference>
<evidence type="ECO:0000259" key="1">
    <source>
        <dbReference type="Pfam" id="PF05050"/>
    </source>
</evidence>